<protein>
    <submittedName>
        <fullName evidence="6">Low affinity sulfate transporter 3</fullName>
    </submittedName>
</protein>
<dbReference type="InterPro" id="IPR001902">
    <property type="entry name" value="SLC26A/SulP_fam"/>
</dbReference>
<dbReference type="GO" id="GO:0016020">
    <property type="term" value="C:membrane"/>
    <property type="evidence" value="ECO:0007669"/>
    <property type="project" value="UniProtKB-SubCell"/>
</dbReference>
<dbReference type="InterPro" id="IPR011547">
    <property type="entry name" value="SLC26A/SulP_dom"/>
</dbReference>
<dbReference type="OrthoDB" id="288203at2759"/>
<comment type="caution">
    <text evidence="6">The sequence shown here is derived from an EMBL/GenBank/DDBJ whole genome shotgun (WGS) entry which is preliminary data.</text>
</comment>
<sequence>MRKEESFLLPRIVVESLKFSSSCFSNWSSFICSKLSDQKTKIRRLRVQTETRDILALPSLGLGFLVDFLSHAALVGFMAGATIMICLQQLKGLLGITHFTNKTDAISILGSVYKSLHHQLASGFADKVQYKIKLTILSTTCLSLNKFPSSSRICIRPSIRSFILNFLPPAAALEHSRKHHGGIGVPVFLKWDGTNK</sequence>
<keyword evidence="2" id="KW-0812">Transmembrane</keyword>
<dbReference type="Pfam" id="PF00916">
    <property type="entry name" value="Sulfate_transp"/>
    <property type="match status" value="1"/>
</dbReference>
<proteinExistence type="predicted"/>
<dbReference type="Proteomes" id="UP000634136">
    <property type="component" value="Unassembled WGS sequence"/>
</dbReference>
<feature type="domain" description="SLC26A/SulP transporter" evidence="5">
    <location>
        <begin position="60"/>
        <end position="127"/>
    </location>
</feature>
<evidence type="ECO:0000313" key="7">
    <source>
        <dbReference type="Proteomes" id="UP000634136"/>
    </source>
</evidence>
<evidence type="ECO:0000259" key="5">
    <source>
        <dbReference type="Pfam" id="PF00916"/>
    </source>
</evidence>
<gene>
    <name evidence="6" type="ORF">G2W53_033702</name>
</gene>
<evidence type="ECO:0000256" key="3">
    <source>
        <dbReference type="ARBA" id="ARBA00022989"/>
    </source>
</evidence>
<comment type="subcellular location">
    <subcellularLocation>
        <location evidence="1">Membrane</location>
        <topology evidence="1">Multi-pass membrane protein</topology>
    </subcellularLocation>
</comment>
<evidence type="ECO:0000256" key="2">
    <source>
        <dbReference type="ARBA" id="ARBA00022692"/>
    </source>
</evidence>
<organism evidence="6 7">
    <name type="scientific">Senna tora</name>
    <dbReference type="NCBI Taxonomy" id="362788"/>
    <lineage>
        <taxon>Eukaryota</taxon>
        <taxon>Viridiplantae</taxon>
        <taxon>Streptophyta</taxon>
        <taxon>Embryophyta</taxon>
        <taxon>Tracheophyta</taxon>
        <taxon>Spermatophyta</taxon>
        <taxon>Magnoliopsida</taxon>
        <taxon>eudicotyledons</taxon>
        <taxon>Gunneridae</taxon>
        <taxon>Pentapetalae</taxon>
        <taxon>rosids</taxon>
        <taxon>fabids</taxon>
        <taxon>Fabales</taxon>
        <taxon>Fabaceae</taxon>
        <taxon>Caesalpinioideae</taxon>
        <taxon>Cassia clade</taxon>
        <taxon>Senna</taxon>
    </lineage>
</organism>
<dbReference type="GO" id="GO:0055085">
    <property type="term" value="P:transmembrane transport"/>
    <property type="evidence" value="ECO:0007669"/>
    <property type="project" value="InterPro"/>
</dbReference>
<keyword evidence="4" id="KW-0472">Membrane</keyword>
<dbReference type="PANTHER" id="PTHR11814">
    <property type="entry name" value="SULFATE TRANSPORTER"/>
    <property type="match status" value="1"/>
</dbReference>
<accession>A0A834SZW5</accession>
<evidence type="ECO:0000313" key="6">
    <source>
        <dbReference type="EMBL" id="KAF7812726.1"/>
    </source>
</evidence>
<dbReference type="EMBL" id="JAAIUW010000010">
    <property type="protein sequence ID" value="KAF7812726.1"/>
    <property type="molecule type" value="Genomic_DNA"/>
</dbReference>
<evidence type="ECO:0000256" key="4">
    <source>
        <dbReference type="ARBA" id="ARBA00023136"/>
    </source>
</evidence>
<keyword evidence="3" id="KW-1133">Transmembrane helix</keyword>
<evidence type="ECO:0000256" key="1">
    <source>
        <dbReference type="ARBA" id="ARBA00004141"/>
    </source>
</evidence>
<reference evidence="6" key="1">
    <citation type="submission" date="2020-09" db="EMBL/GenBank/DDBJ databases">
        <title>Genome-Enabled Discovery of Anthraquinone Biosynthesis in Senna tora.</title>
        <authorList>
            <person name="Kang S.-H."/>
            <person name="Pandey R.P."/>
            <person name="Lee C.-M."/>
            <person name="Sim J.-S."/>
            <person name="Jeong J.-T."/>
            <person name="Choi B.-S."/>
            <person name="Jung M."/>
            <person name="Ginzburg D."/>
            <person name="Zhao K."/>
            <person name="Won S.Y."/>
            <person name="Oh T.-J."/>
            <person name="Yu Y."/>
            <person name="Kim N.-H."/>
            <person name="Lee O.R."/>
            <person name="Lee T.-H."/>
            <person name="Bashyal P."/>
            <person name="Kim T.-S."/>
            <person name="Lee W.-H."/>
            <person name="Kawkins C."/>
            <person name="Kim C.-K."/>
            <person name="Kim J.S."/>
            <person name="Ahn B.O."/>
            <person name="Rhee S.Y."/>
            <person name="Sohng J.K."/>
        </authorList>
    </citation>
    <scope>NUCLEOTIDE SEQUENCE</scope>
    <source>
        <tissue evidence="6">Leaf</tissue>
    </source>
</reference>
<name>A0A834SZW5_9FABA</name>
<keyword evidence="7" id="KW-1185">Reference proteome</keyword>
<dbReference type="AlphaFoldDB" id="A0A834SZW5"/>